<sequence>MTMLAVISAETTRFLEDQKSTGYPPYHPYLAPNNFYLFPSVKNKLRDQRFSSREKAVDAFKMHVLENIFIKTYKILKEQILHRILQSPVGAPNLNVEEYPLKAILARVVT</sequence>
<comment type="caution">
    <text evidence="1">The sequence shown here is derived from an EMBL/GenBank/DDBJ whole genome shotgun (WGS) entry which is preliminary data.</text>
</comment>
<dbReference type="OrthoDB" id="10017160at2759"/>
<dbReference type="Gene3D" id="3.30.420.10">
    <property type="entry name" value="Ribonuclease H-like superfamily/Ribonuclease H"/>
    <property type="match status" value="1"/>
</dbReference>
<reference evidence="1 2" key="1">
    <citation type="journal article" date="2019" name="Commun. Biol.">
        <title>The bagworm genome reveals a unique fibroin gene that provides high tensile strength.</title>
        <authorList>
            <person name="Kono N."/>
            <person name="Nakamura H."/>
            <person name="Ohtoshi R."/>
            <person name="Tomita M."/>
            <person name="Numata K."/>
            <person name="Arakawa K."/>
        </authorList>
    </citation>
    <scope>NUCLEOTIDE SEQUENCE [LARGE SCALE GENOMIC DNA]</scope>
</reference>
<keyword evidence="2" id="KW-1185">Reference proteome</keyword>
<dbReference type="GO" id="GO:0003676">
    <property type="term" value="F:nucleic acid binding"/>
    <property type="evidence" value="ECO:0007669"/>
    <property type="project" value="InterPro"/>
</dbReference>
<dbReference type="EMBL" id="BGZK01000028">
    <property type="protein sequence ID" value="GBP07945.1"/>
    <property type="molecule type" value="Genomic_DNA"/>
</dbReference>
<dbReference type="AlphaFoldDB" id="A0A4C1T199"/>
<evidence type="ECO:0000313" key="1">
    <source>
        <dbReference type="EMBL" id="GBP07945.1"/>
    </source>
</evidence>
<proteinExistence type="predicted"/>
<organism evidence="1 2">
    <name type="scientific">Eumeta variegata</name>
    <name type="common">Bagworm moth</name>
    <name type="synonym">Eumeta japonica</name>
    <dbReference type="NCBI Taxonomy" id="151549"/>
    <lineage>
        <taxon>Eukaryota</taxon>
        <taxon>Metazoa</taxon>
        <taxon>Ecdysozoa</taxon>
        <taxon>Arthropoda</taxon>
        <taxon>Hexapoda</taxon>
        <taxon>Insecta</taxon>
        <taxon>Pterygota</taxon>
        <taxon>Neoptera</taxon>
        <taxon>Endopterygota</taxon>
        <taxon>Lepidoptera</taxon>
        <taxon>Glossata</taxon>
        <taxon>Ditrysia</taxon>
        <taxon>Tineoidea</taxon>
        <taxon>Psychidae</taxon>
        <taxon>Oiketicinae</taxon>
        <taxon>Eumeta</taxon>
    </lineage>
</organism>
<gene>
    <name evidence="1" type="ORF">EVAR_78091_1</name>
</gene>
<dbReference type="Proteomes" id="UP000299102">
    <property type="component" value="Unassembled WGS sequence"/>
</dbReference>
<name>A0A4C1T199_EUMVA</name>
<dbReference type="InterPro" id="IPR036397">
    <property type="entry name" value="RNaseH_sf"/>
</dbReference>
<evidence type="ECO:0000313" key="2">
    <source>
        <dbReference type="Proteomes" id="UP000299102"/>
    </source>
</evidence>
<accession>A0A4C1T199</accession>
<protein>
    <submittedName>
        <fullName evidence="1">Uncharacterized protein</fullName>
    </submittedName>
</protein>